<dbReference type="SFLD" id="SFLDS00003">
    <property type="entry name" value="Haloacid_Dehalogenase"/>
    <property type="match status" value="1"/>
</dbReference>
<dbReference type="CDD" id="cd07505">
    <property type="entry name" value="HAD_BPGM-like"/>
    <property type="match status" value="1"/>
</dbReference>
<keyword evidence="1" id="KW-0378">Hydrolase</keyword>
<comment type="caution">
    <text evidence="1">The sequence shown here is derived from an EMBL/GenBank/DDBJ whole genome shotgun (WGS) entry which is preliminary data.</text>
</comment>
<dbReference type="GO" id="GO:0016787">
    <property type="term" value="F:hydrolase activity"/>
    <property type="evidence" value="ECO:0007669"/>
    <property type="project" value="UniProtKB-KW"/>
</dbReference>
<dbReference type="PANTHER" id="PTHR18901:SF38">
    <property type="entry name" value="PSEUDOURIDINE-5'-PHOSPHATASE"/>
    <property type="match status" value="1"/>
</dbReference>
<dbReference type="SUPFAM" id="SSF56784">
    <property type="entry name" value="HAD-like"/>
    <property type="match status" value="1"/>
</dbReference>
<dbReference type="Gene3D" id="1.10.150.240">
    <property type="entry name" value="Putative phosphatase, domain 2"/>
    <property type="match status" value="1"/>
</dbReference>
<evidence type="ECO:0000313" key="1">
    <source>
        <dbReference type="EMBL" id="MBC3805582.1"/>
    </source>
</evidence>
<dbReference type="SFLD" id="SFLDG01129">
    <property type="entry name" value="C1.5:_HAD__Beta-PGM__Phosphata"/>
    <property type="match status" value="1"/>
</dbReference>
<organism evidence="1 2">
    <name type="scientific">Acetobacterium fimetarium</name>
    <dbReference type="NCBI Taxonomy" id="52691"/>
    <lineage>
        <taxon>Bacteria</taxon>
        <taxon>Bacillati</taxon>
        <taxon>Bacillota</taxon>
        <taxon>Clostridia</taxon>
        <taxon>Eubacteriales</taxon>
        <taxon>Eubacteriaceae</taxon>
        <taxon>Acetobacterium</taxon>
    </lineage>
</organism>
<dbReference type="NCBIfam" id="TIGR01509">
    <property type="entry name" value="HAD-SF-IA-v3"/>
    <property type="match status" value="1"/>
</dbReference>
<dbReference type="EMBL" id="WJBC01000036">
    <property type="protein sequence ID" value="MBC3805582.1"/>
    <property type="molecule type" value="Genomic_DNA"/>
</dbReference>
<dbReference type="Pfam" id="PF13419">
    <property type="entry name" value="HAD_2"/>
    <property type="match status" value="1"/>
</dbReference>
<dbReference type="PRINTS" id="PR00413">
    <property type="entry name" value="HADHALOGNASE"/>
</dbReference>
<sequence>MITQPIHAIVFDFDGTLVDSMSLWHQIDITYLGRRGLQCPDDLSFEVSGKSFTETAEYFKKRFNLSDSVDMIKAEWDLMSRDSILTKIDFKPGALPFLSWIHEKGIPMSIATSNTRSVLELFLPKYGIEHLFHSLHFTCEVGKGKPHPDVFLDAAKALNVPPENCLVFEDTLEGINGALSAGMPVISVDDSHQYQRLELIQRSTLCHIKNYQELMTDHFSQYLFRRSYDVNTF</sequence>
<dbReference type="InterPro" id="IPR023214">
    <property type="entry name" value="HAD_sf"/>
</dbReference>
<gene>
    <name evidence="1" type="ORF">GH808_14295</name>
</gene>
<dbReference type="Proteomes" id="UP000603234">
    <property type="component" value="Unassembled WGS sequence"/>
</dbReference>
<reference evidence="1 2" key="1">
    <citation type="journal article" date="2020" name="mSystems">
        <title>Defining Genomic and Predicted Metabolic Features of the Acetobacterium Genus.</title>
        <authorList>
            <person name="Ross D.E."/>
            <person name="Marshall C.W."/>
            <person name="Gulliver D."/>
            <person name="May H.D."/>
            <person name="Norman R.S."/>
        </authorList>
    </citation>
    <scope>NUCLEOTIDE SEQUENCE [LARGE SCALE GENOMIC DNA]</scope>
    <source>
        <strain evidence="1 2">DSM 8238</strain>
    </source>
</reference>
<proteinExistence type="predicted"/>
<dbReference type="RefSeq" id="WP_186843468.1">
    <property type="nucleotide sequence ID" value="NZ_WJBC01000036.1"/>
</dbReference>
<dbReference type="InterPro" id="IPR036412">
    <property type="entry name" value="HAD-like_sf"/>
</dbReference>
<dbReference type="Gene3D" id="3.40.50.1000">
    <property type="entry name" value="HAD superfamily/HAD-like"/>
    <property type="match status" value="1"/>
</dbReference>
<dbReference type="PANTHER" id="PTHR18901">
    <property type="entry name" value="2-DEOXYGLUCOSE-6-PHOSPHATE PHOSPHATASE 2"/>
    <property type="match status" value="1"/>
</dbReference>
<name>A0ABR6WYA7_9FIRM</name>
<evidence type="ECO:0000313" key="2">
    <source>
        <dbReference type="Proteomes" id="UP000603234"/>
    </source>
</evidence>
<protein>
    <submittedName>
        <fullName evidence="1">HAD-IA family hydrolase</fullName>
    </submittedName>
</protein>
<dbReference type="InterPro" id="IPR041492">
    <property type="entry name" value="HAD_2"/>
</dbReference>
<accession>A0ABR6WYA7</accession>
<dbReference type="InterPro" id="IPR006439">
    <property type="entry name" value="HAD-SF_hydro_IA"/>
</dbReference>
<dbReference type="InterPro" id="IPR023198">
    <property type="entry name" value="PGP-like_dom2"/>
</dbReference>
<keyword evidence="2" id="KW-1185">Reference proteome</keyword>